<dbReference type="InterPro" id="IPR045174">
    <property type="entry name" value="Dof"/>
</dbReference>
<dbReference type="PANTHER" id="PTHR31992:SF241">
    <property type="entry name" value="DOF ZINC FINGER PROTEIN"/>
    <property type="match status" value="1"/>
</dbReference>
<evidence type="ECO:0000256" key="7">
    <source>
        <dbReference type="ARBA" id="ARBA00023242"/>
    </source>
</evidence>
<evidence type="ECO:0000313" key="13">
    <source>
        <dbReference type="EMBL" id="CAL4925674.1"/>
    </source>
</evidence>
<comment type="subcellular location">
    <subcellularLocation>
        <location evidence="8 9">Nucleus</location>
    </subcellularLocation>
</comment>
<feature type="region of interest" description="Disordered" evidence="10">
    <location>
        <begin position="59"/>
        <end position="88"/>
    </location>
</feature>
<keyword evidence="5 8" id="KW-0238">DNA-binding</keyword>
<evidence type="ECO:0000259" key="11">
    <source>
        <dbReference type="PROSITE" id="PS50884"/>
    </source>
</evidence>
<keyword evidence="7 8" id="KW-0539">Nucleus</keyword>
<feature type="region of interest" description="Disordered" evidence="10">
    <location>
        <begin position="123"/>
        <end position="145"/>
    </location>
</feature>
<dbReference type="AlphaFoldDB" id="A0ABC8WYX3"/>
<name>A0ABC8WYX3_9POAL</name>
<proteinExistence type="predicted"/>
<dbReference type="PANTHER" id="PTHR31992">
    <property type="entry name" value="DOF ZINC FINGER PROTEIN DOF1.4-RELATED"/>
    <property type="match status" value="1"/>
</dbReference>
<keyword evidence="14" id="KW-1185">Reference proteome</keyword>
<evidence type="ECO:0000256" key="1">
    <source>
        <dbReference type="ARBA" id="ARBA00022723"/>
    </source>
</evidence>
<dbReference type="GO" id="GO:0003700">
    <property type="term" value="F:DNA-binding transcription factor activity"/>
    <property type="evidence" value="ECO:0007669"/>
    <property type="project" value="UniProtKB-UniRule"/>
</dbReference>
<gene>
    <name evidence="12" type="ORF">URODEC1_LOCUS18515</name>
    <name evidence="13" type="ORF">URODEC1_LOCUS23458</name>
</gene>
<evidence type="ECO:0000256" key="10">
    <source>
        <dbReference type="SAM" id="MobiDB-lite"/>
    </source>
</evidence>
<evidence type="ECO:0000256" key="9">
    <source>
        <dbReference type="RuleBase" id="RU369094"/>
    </source>
</evidence>
<keyword evidence="6 9" id="KW-0804">Transcription</keyword>
<dbReference type="PROSITE" id="PS50884">
    <property type="entry name" value="ZF_DOF_2"/>
    <property type="match status" value="1"/>
</dbReference>
<keyword evidence="3 9" id="KW-0862">Zinc</keyword>
<evidence type="ECO:0000256" key="4">
    <source>
        <dbReference type="ARBA" id="ARBA00023015"/>
    </source>
</evidence>
<dbReference type="EMBL" id="OZ075124">
    <property type="protein sequence ID" value="CAL4925674.1"/>
    <property type="molecule type" value="Genomic_DNA"/>
</dbReference>
<sequence length="254" mass="25312">MPSSFLASASSSASSHLSYLIPASAPPPLLVGQGYSVDGLAGVPAGGGGAVVDAAAVAPPRHHHQGARNAAAGAGHPPLPRPPPRQCPRCQSGNTKFCYYNNYSRAQPRYLCKACRRHWTEGGTLRDVPVGGGRKNRRGGSKGGAAAAKASASAAAATTQAQGGSGVVVGGGADTFPDLLRQLVQFQPAAAGGGYSIDLGAWQQMAAATAPPLVGGDVSALGGTAAAAAEPNCGALQYWGGWQQDDMPGLDGSC</sequence>
<feature type="compositionally biased region" description="Pro residues" evidence="10">
    <location>
        <begin position="77"/>
        <end position="86"/>
    </location>
</feature>
<evidence type="ECO:0000256" key="3">
    <source>
        <dbReference type="ARBA" id="ARBA00022833"/>
    </source>
</evidence>
<evidence type="ECO:0000256" key="2">
    <source>
        <dbReference type="ARBA" id="ARBA00022771"/>
    </source>
</evidence>
<evidence type="ECO:0000313" key="12">
    <source>
        <dbReference type="EMBL" id="CAL4917349.1"/>
    </source>
</evidence>
<dbReference type="Proteomes" id="UP001497457">
    <property type="component" value="Chromosome 14rd"/>
</dbReference>
<evidence type="ECO:0000256" key="8">
    <source>
        <dbReference type="PROSITE-ProRule" id="PRU00071"/>
    </source>
</evidence>
<organism evidence="12 14">
    <name type="scientific">Urochloa decumbens</name>
    <dbReference type="NCBI Taxonomy" id="240449"/>
    <lineage>
        <taxon>Eukaryota</taxon>
        <taxon>Viridiplantae</taxon>
        <taxon>Streptophyta</taxon>
        <taxon>Embryophyta</taxon>
        <taxon>Tracheophyta</taxon>
        <taxon>Spermatophyta</taxon>
        <taxon>Magnoliopsida</taxon>
        <taxon>Liliopsida</taxon>
        <taxon>Poales</taxon>
        <taxon>Poaceae</taxon>
        <taxon>PACMAD clade</taxon>
        <taxon>Panicoideae</taxon>
        <taxon>Panicodae</taxon>
        <taxon>Paniceae</taxon>
        <taxon>Melinidinae</taxon>
        <taxon>Urochloa</taxon>
    </lineage>
</organism>
<evidence type="ECO:0000256" key="6">
    <source>
        <dbReference type="ARBA" id="ARBA00023163"/>
    </source>
</evidence>
<keyword evidence="1 9" id="KW-0479">Metal-binding</keyword>
<dbReference type="EMBL" id="OZ075123">
    <property type="protein sequence ID" value="CAL4917349.1"/>
    <property type="molecule type" value="Genomic_DNA"/>
</dbReference>
<dbReference type="Proteomes" id="UP001497457">
    <property type="component" value="Chromosome 13rd"/>
</dbReference>
<comment type="function">
    <text evidence="9">Transcription factor that binds specifically to a 5'-AA[AG]G-3' consensus core sequence.</text>
</comment>
<keyword evidence="4 9" id="KW-0805">Transcription regulation</keyword>
<reference evidence="12 14" key="1">
    <citation type="submission" date="2024-10" db="EMBL/GenBank/DDBJ databases">
        <authorList>
            <person name="Ryan C."/>
        </authorList>
    </citation>
    <scope>NUCLEOTIDE SEQUENCE [LARGE SCALE GENOMIC DNA]</scope>
</reference>
<keyword evidence="2 8" id="KW-0863">Zinc-finger</keyword>
<feature type="domain" description="Dof-type" evidence="11">
    <location>
        <begin position="85"/>
        <end position="139"/>
    </location>
</feature>
<dbReference type="PROSITE" id="PS01361">
    <property type="entry name" value="ZF_DOF_1"/>
    <property type="match status" value="1"/>
</dbReference>
<dbReference type="GO" id="GO:0003677">
    <property type="term" value="F:DNA binding"/>
    <property type="evidence" value="ECO:0007669"/>
    <property type="project" value="UniProtKB-UniRule"/>
</dbReference>
<dbReference type="GO" id="GO:0008270">
    <property type="term" value="F:zinc ion binding"/>
    <property type="evidence" value="ECO:0007669"/>
    <property type="project" value="UniProtKB-KW"/>
</dbReference>
<accession>A0ABC8WYX3</accession>
<dbReference type="GO" id="GO:0005634">
    <property type="term" value="C:nucleus"/>
    <property type="evidence" value="ECO:0007669"/>
    <property type="project" value="UniProtKB-SubCell"/>
</dbReference>
<protein>
    <recommendedName>
        <fullName evidence="9">Dof zinc finger protein</fullName>
    </recommendedName>
</protein>
<dbReference type="Pfam" id="PF02701">
    <property type="entry name" value="Zn_ribbon_Dof"/>
    <property type="match status" value="1"/>
</dbReference>
<evidence type="ECO:0000313" key="14">
    <source>
        <dbReference type="Proteomes" id="UP001497457"/>
    </source>
</evidence>
<dbReference type="InterPro" id="IPR003851">
    <property type="entry name" value="Znf_Dof"/>
</dbReference>
<evidence type="ECO:0000256" key="5">
    <source>
        <dbReference type="ARBA" id="ARBA00023125"/>
    </source>
</evidence>